<comment type="similarity">
    <text evidence="2 8">Belongs to the PhoU family.</text>
</comment>
<keyword evidence="4 8" id="KW-0813">Transport</keyword>
<dbReference type="GO" id="GO:0006817">
    <property type="term" value="P:phosphate ion transport"/>
    <property type="evidence" value="ECO:0007669"/>
    <property type="project" value="UniProtKB-KW"/>
</dbReference>
<organism evidence="10 11">
    <name type="scientific">Methyloprofundus sedimenti</name>
    <dbReference type="NCBI Taxonomy" id="1420851"/>
    <lineage>
        <taxon>Bacteria</taxon>
        <taxon>Pseudomonadati</taxon>
        <taxon>Pseudomonadota</taxon>
        <taxon>Gammaproteobacteria</taxon>
        <taxon>Methylococcales</taxon>
        <taxon>Methylococcaceae</taxon>
        <taxon>Methyloprofundus</taxon>
    </lineage>
</organism>
<dbReference type="PIRSF" id="PIRSF003107">
    <property type="entry name" value="PhoU"/>
    <property type="match status" value="1"/>
</dbReference>
<evidence type="ECO:0000313" key="11">
    <source>
        <dbReference type="Proteomes" id="UP000191980"/>
    </source>
</evidence>
<reference evidence="10 11" key="1">
    <citation type="submission" date="2015-12" db="EMBL/GenBank/DDBJ databases">
        <authorList>
            <person name="Shamseldin A."/>
            <person name="Moawad H."/>
            <person name="Abd El-Rahim W.M."/>
            <person name="Sadowsky M.J."/>
        </authorList>
    </citation>
    <scope>NUCLEOTIDE SEQUENCE [LARGE SCALE GENOMIC DNA]</scope>
    <source>
        <strain evidence="10 11">WF1</strain>
    </source>
</reference>
<dbReference type="PANTHER" id="PTHR42930">
    <property type="entry name" value="PHOSPHATE-SPECIFIC TRANSPORT SYSTEM ACCESSORY PROTEIN PHOU"/>
    <property type="match status" value="1"/>
</dbReference>
<name>A0A1V8M629_9GAMM</name>
<comment type="subunit">
    <text evidence="3 8">Homodimer.</text>
</comment>
<dbReference type="GO" id="GO:0005737">
    <property type="term" value="C:cytoplasm"/>
    <property type="evidence" value="ECO:0007669"/>
    <property type="project" value="UniProtKB-SubCell"/>
</dbReference>
<evidence type="ECO:0000313" key="10">
    <source>
        <dbReference type="EMBL" id="OQK16843.1"/>
    </source>
</evidence>
<dbReference type="InterPro" id="IPR028366">
    <property type="entry name" value="PhoU"/>
</dbReference>
<dbReference type="Pfam" id="PF01895">
    <property type="entry name" value="PhoU"/>
    <property type="match status" value="2"/>
</dbReference>
<evidence type="ECO:0000256" key="6">
    <source>
        <dbReference type="ARBA" id="ARBA00022592"/>
    </source>
</evidence>
<dbReference type="OrthoDB" id="9814256at2"/>
<comment type="subcellular location">
    <subcellularLocation>
        <location evidence="1 8">Cytoplasm</location>
    </subcellularLocation>
</comment>
<evidence type="ECO:0000256" key="4">
    <source>
        <dbReference type="ARBA" id="ARBA00022448"/>
    </source>
</evidence>
<dbReference type="NCBIfam" id="TIGR02135">
    <property type="entry name" value="phoU_full"/>
    <property type="match status" value="1"/>
</dbReference>
<dbReference type="GO" id="GO:0030643">
    <property type="term" value="P:intracellular phosphate ion homeostasis"/>
    <property type="evidence" value="ECO:0007669"/>
    <property type="project" value="InterPro"/>
</dbReference>
<dbReference type="AlphaFoldDB" id="A0A1V8M629"/>
<gene>
    <name evidence="10" type="ORF">AU255_02760</name>
</gene>
<evidence type="ECO:0000256" key="7">
    <source>
        <dbReference type="ARBA" id="ARBA00056181"/>
    </source>
</evidence>
<dbReference type="FunFam" id="1.20.58.220:FF:000004">
    <property type="entry name" value="Phosphate-specific transport system accessory protein PhoU"/>
    <property type="match status" value="1"/>
</dbReference>
<sequence length="238" mass="27155">MEKKHVGQHISHKFNEEIEDIRNKVLIMGGLVEQQTIDAVEAVVTGNIELAENVVQSDKTVNALEQEIDEDCMLIIAKRQPAAFDLRLLIGISKTITELERTGDQATRIAEMAFKLEDNNRDLSDYRELKHLSELVRHILHDALDAFARLDVENSVEILTRDKEIDQEYVSVFRQLTLSMMEDSRNIKRALNIMSVIRSLERIGDHACNVCDYVIYAVKGADVRHMPEDEIKKTVLGT</sequence>
<evidence type="ECO:0000256" key="5">
    <source>
        <dbReference type="ARBA" id="ARBA00022490"/>
    </source>
</evidence>
<evidence type="ECO:0000256" key="1">
    <source>
        <dbReference type="ARBA" id="ARBA00004496"/>
    </source>
</evidence>
<evidence type="ECO:0000256" key="2">
    <source>
        <dbReference type="ARBA" id="ARBA00008107"/>
    </source>
</evidence>
<dbReference type="EMBL" id="LPUF01000001">
    <property type="protein sequence ID" value="OQK16843.1"/>
    <property type="molecule type" value="Genomic_DNA"/>
</dbReference>
<accession>A0A1V8M629</accession>
<dbReference type="STRING" id="1420851.AU255_02760"/>
<evidence type="ECO:0000259" key="9">
    <source>
        <dbReference type="Pfam" id="PF01895"/>
    </source>
</evidence>
<keyword evidence="11" id="KW-1185">Reference proteome</keyword>
<evidence type="ECO:0000256" key="8">
    <source>
        <dbReference type="PIRNR" id="PIRNR003107"/>
    </source>
</evidence>
<proteinExistence type="inferred from homology"/>
<dbReference type="Proteomes" id="UP000191980">
    <property type="component" value="Unassembled WGS sequence"/>
</dbReference>
<dbReference type="PANTHER" id="PTHR42930:SF3">
    <property type="entry name" value="PHOSPHATE-SPECIFIC TRANSPORT SYSTEM ACCESSORY PROTEIN PHOU"/>
    <property type="match status" value="1"/>
</dbReference>
<evidence type="ECO:0000256" key="3">
    <source>
        <dbReference type="ARBA" id="ARBA00011738"/>
    </source>
</evidence>
<dbReference type="GO" id="GO:0045936">
    <property type="term" value="P:negative regulation of phosphate metabolic process"/>
    <property type="evidence" value="ECO:0007669"/>
    <property type="project" value="InterPro"/>
</dbReference>
<keyword evidence="6 8" id="KW-0592">Phosphate transport</keyword>
<dbReference type="RefSeq" id="WP_080521460.1">
    <property type="nucleotide sequence ID" value="NZ_LPUF01000001.1"/>
</dbReference>
<protein>
    <recommendedName>
        <fullName evidence="8">Phosphate-specific transport system accessory protein PhoU</fullName>
    </recommendedName>
</protein>
<dbReference type="SUPFAM" id="SSF109755">
    <property type="entry name" value="PhoU-like"/>
    <property type="match status" value="1"/>
</dbReference>
<keyword evidence="5 8" id="KW-0963">Cytoplasm</keyword>
<comment type="function">
    <text evidence="7 8">Plays a role in the regulation of phosphate uptake.</text>
</comment>
<dbReference type="InterPro" id="IPR026022">
    <property type="entry name" value="PhoU_dom"/>
</dbReference>
<feature type="domain" description="PhoU" evidence="9">
    <location>
        <begin position="26"/>
        <end position="112"/>
    </location>
</feature>
<feature type="domain" description="PhoU" evidence="9">
    <location>
        <begin position="129"/>
        <end position="214"/>
    </location>
</feature>
<comment type="caution">
    <text evidence="10">The sequence shown here is derived from an EMBL/GenBank/DDBJ whole genome shotgun (WGS) entry which is preliminary data.</text>
</comment>
<dbReference type="InterPro" id="IPR038078">
    <property type="entry name" value="PhoU-like_sf"/>
</dbReference>
<dbReference type="Gene3D" id="1.20.58.220">
    <property type="entry name" value="Phosphate transport system protein phou homolog 2, domain 2"/>
    <property type="match status" value="2"/>
</dbReference>